<organism evidence="2 3">
    <name type="scientific">Sphaerotilus mobilis</name>
    <dbReference type="NCBI Taxonomy" id="47994"/>
    <lineage>
        <taxon>Bacteria</taxon>
        <taxon>Pseudomonadati</taxon>
        <taxon>Pseudomonadota</taxon>
        <taxon>Betaproteobacteria</taxon>
        <taxon>Burkholderiales</taxon>
        <taxon>Sphaerotilaceae</taxon>
        <taxon>Sphaerotilus</taxon>
    </lineage>
</organism>
<keyword evidence="3" id="KW-1185">Reference proteome</keyword>
<sequence length="357" mass="38898">MTFTLARPLTRLAVIAAPLLLAGLSGCAGMAERHAQHHGAQAPAGTYSFGLWGDMPYLRNGDAAKLPAVLDSINRADIAFSIYNGDIKDGASRCDDKVYTEALAMFNGMKQPVVYLPGDNEWTDCHRSNNGGFDALERLAHLRRVMYPTLDSLGAKTMPLTHQGRAPGDKAIENVRFSQGPVLFVGLNVPGSNNNLVLNAQECSDKSVRKAAQCDAANAEFLERDAANIAWLNQSFDQARSQKARGIVVTVQGDPGFDLPETPAVDESLLPGNSGYRSFMTELARLTAAFDGQVLFVHGDTHFFKVDKPLHAPNKMLENFTRIQTFGSPSLHWVKVTVEPTSANLFRIEPVMVAQKK</sequence>
<protein>
    <recommendedName>
        <fullName evidence="4">Calcineurin-like phosphoesterase family protein</fullName>
    </recommendedName>
</protein>
<dbReference type="SUPFAM" id="SSF56300">
    <property type="entry name" value="Metallo-dependent phosphatases"/>
    <property type="match status" value="1"/>
</dbReference>
<feature type="signal peptide" evidence="1">
    <location>
        <begin position="1"/>
        <end position="30"/>
    </location>
</feature>
<evidence type="ECO:0000256" key="1">
    <source>
        <dbReference type="SAM" id="SignalP"/>
    </source>
</evidence>
<evidence type="ECO:0000313" key="2">
    <source>
        <dbReference type="EMBL" id="RZS53132.1"/>
    </source>
</evidence>
<dbReference type="RefSeq" id="WP_130482597.1">
    <property type="nucleotide sequence ID" value="NZ_SGWV01000010.1"/>
</dbReference>
<gene>
    <name evidence="2" type="ORF">EV685_2755</name>
</gene>
<dbReference type="AlphaFoldDB" id="A0A4Q7LGC0"/>
<feature type="chain" id="PRO_5021027347" description="Calcineurin-like phosphoesterase family protein" evidence="1">
    <location>
        <begin position="31"/>
        <end position="357"/>
    </location>
</feature>
<dbReference type="Proteomes" id="UP000293433">
    <property type="component" value="Unassembled WGS sequence"/>
</dbReference>
<proteinExistence type="predicted"/>
<evidence type="ECO:0000313" key="3">
    <source>
        <dbReference type="Proteomes" id="UP000293433"/>
    </source>
</evidence>
<evidence type="ECO:0008006" key="4">
    <source>
        <dbReference type="Google" id="ProtNLM"/>
    </source>
</evidence>
<dbReference type="InterPro" id="IPR029052">
    <property type="entry name" value="Metallo-depent_PP-like"/>
</dbReference>
<name>A0A4Q7LGC0_9BURK</name>
<reference evidence="2 3" key="1">
    <citation type="submission" date="2019-02" db="EMBL/GenBank/DDBJ databases">
        <title>Genomic Encyclopedia of Type Strains, Phase IV (KMG-IV): sequencing the most valuable type-strain genomes for metagenomic binning, comparative biology and taxonomic classification.</title>
        <authorList>
            <person name="Goeker M."/>
        </authorList>
    </citation>
    <scope>NUCLEOTIDE SEQUENCE [LARGE SCALE GENOMIC DNA]</scope>
    <source>
        <strain evidence="2 3">DSM 10617</strain>
    </source>
</reference>
<dbReference type="OrthoDB" id="58809at2"/>
<dbReference type="PROSITE" id="PS51257">
    <property type="entry name" value="PROKAR_LIPOPROTEIN"/>
    <property type="match status" value="1"/>
</dbReference>
<comment type="caution">
    <text evidence="2">The sequence shown here is derived from an EMBL/GenBank/DDBJ whole genome shotgun (WGS) entry which is preliminary data.</text>
</comment>
<dbReference type="EMBL" id="SGWV01000010">
    <property type="protein sequence ID" value="RZS53132.1"/>
    <property type="molecule type" value="Genomic_DNA"/>
</dbReference>
<keyword evidence="1" id="KW-0732">Signal</keyword>
<accession>A0A4Q7LGC0</accession>